<gene>
    <name evidence="2" type="ORF">E2K98_28405</name>
    <name evidence="1" type="ORF">RCG21_08510</name>
</gene>
<sequence length="88" mass="9638">MSSSSSSKSSSNKSSCSRCKGCVCRQLRKLQSGTEVDLFLKGGTVIEDTKFVSFNKKTCCAFFCDSEEEPGVIVVDCREIAGFRFEAE</sequence>
<dbReference type="GO" id="GO:0016787">
    <property type="term" value="F:hydrolase activity"/>
    <property type="evidence" value="ECO:0007669"/>
    <property type="project" value="UniProtKB-KW"/>
</dbReference>
<evidence type="ECO:0000313" key="3">
    <source>
        <dbReference type="Proteomes" id="UP000295132"/>
    </source>
</evidence>
<evidence type="ECO:0000313" key="4">
    <source>
        <dbReference type="Proteomes" id="UP001178888"/>
    </source>
</evidence>
<keyword evidence="4" id="KW-1185">Reference proteome</keyword>
<organism evidence="2 3">
    <name type="scientific">Bacillus salipaludis</name>
    <dbReference type="NCBI Taxonomy" id="2547811"/>
    <lineage>
        <taxon>Bacteria</taxon>
        <taxon>Bacillati</taxon>
        <taxon>Bacillota</taxon>
        <taxon>Bacilli</taxon>
        <taxon>Bacillales</taxon>
        <taxon>Bacillaceae</taxon>
        <taxon>Bacillus</taxon>
    </lineage>
</organism>
<dbReference type="Proteomes" id="UP001178888">
    <property type="component" value="Unassembled WGS sequence"/>
</dbReference>
<dbReference type="EMBL" id="JAVGVR010000001">
    <property type="protein sequence ID" value="MDQ6596419.1"/>
    <property type="molecule type" value="Genomic_DNA"/>
</dbReference>
<keyword evidence="2" id="KW-0378">Hydrolase</keyword>
<dbReference type="Proteomes" id="UP000295132">
    <property type="component" value="Unassembled WGS sequence"/>
</dbReference>
<evidence type="ECO:0000313" key="1">
    <source>
        <dbReference type="EMBL" id="MDQ6596419.1"/>
    </source>
</evidence>
<evidence type="ECO:0000313" key="2">
    <source>
        <dbReference type="EMBL" id="TDK55387.1"/>
    </source>
</evidence>
<reference evidence="2 3" key="1">
    <citation type="submission" date="2019-03" db="EMBL/GenBank/DDBJ databases">
        <title>Bacillus niacini sp. nov. a Nicotinate-Metabolizing Mesophile Isolated from Soil.</title>
        <authorList>
            <person name="Zhang G."/>
        </authorList>
    </citation>
    <scope>NUCLEOTIDE SEQUENCE [LARGE SCALE GENOMIC DNA]</scope>
    <source>
        <strain evidence="2 3">WN066</strain>
    </source>
</reference>
<dbReference type="AlphaFoldDB" id="A0A4V3ASX7"/>
<proteinExistence type="predicted"/>
<dbReference type="EMBL" id="SMYO01000032">
    <property type="protein sequence ID" value="TDK55387.1"/>
    <property type="molecule type" value="Genomic_DNA"/>
</dbReference>
<comment type="caution">
    <text evidence="2">The sequence shown here is derived from an EMBL/GenBank/DDBJ whole genome shotgun (WGS) entry which is preliminary data.</text>
</comment>
<accession>A0A4V3ASX7</accession>
<protein>
    <submittedName>
        <fullName evidence="2">Hydrolase</fullName>
    </submittedName>
</protein>
<reference evidence="1" key="2">
    <citation type="submission" date="2023-08" db="EMBL/GenBank/DDBJ databases">
        <title>Nitrogen cycling bacteria in agricultural field soils.</title>
        <authorList>
            <person name="Jang J."/>
        </authorList>
    </citation>
    <scope>NUCLEOTIDE SEQUENCE</scope>
    <source>
        <strain evidence="1">PS3-36</strain>
    </source>
</reference>
<name>A0A4V3ASX7_9BACI</name>